<name>A0A0F9SE94_9ZZZZ</name>
<organism evidence="1">
    <name type="scientific">marine sediment metagenome</name>
    <dbReference type="NCBI Taxonomy" id="412755"/>
    <lineage>
        <taxon>unclassified sequences</taxon>
        <taxon>metagenomes</taxon>
        <taxon>ecological metagenomes</taxon>
    </lineage>
</organism>
<comment type="caution">
    <text evidence="1">The sequence shown here is derived from an EMBL/GenBank/DDBJ whole genome shotgun (WGS) entry which is preliminary data.</text>
</comment>
<dbReference type="AlphaFoldDB" id="A0A0F9SE94"/>
<protein>
    <submittedName>
        <fullName evidence="1">Uncharacterized protein</fullName>
    </submittedName>
</protein>
<evidence type="ECO:0000313" key="1">
    <source>
        <dbReference type="EMBL" id="KKN27723.1"/>
    </source>
</evidence>
<sequence length="47" mass="5653">MTKEELVQAHWDNVIELLDIFIEKLEKVSDSVEELRQYYGQDVGKWQ</sequence>
<accession>A0A0F9SE94</accession>
<proteinExistence type="predicted"/>
<reference evidence="1" key="1">
    <citation type="journal article" date="2015" name="Nature">
        <title>Complex archaea that bridge the gap between prokaryotes and eukaryotes.</title>
        <authorList>
            <person name="Spang A."/>
            <person name="Saw J.H."/>
            <person name="Jorgensen S.L."/>
            <person name="Zaremba-Niedzwiedzka K."/>
            <person name="Martijn J."/>
            <person name="Lind A.E."/>
            <person name="van Eijk R."/>
            <person name="Schleper C."/>
            <person name="Guy L."/>
            <person name="Ettema T.J."/>
        </authorList>
    </citation>
    <scope>NUCLEOTIDE SEQUENCE</scope>
</reference>
<dbReference type="EMBL" id="LAZR01002616">
    <property type="protein sequence ID" value="KKN27723.1"/>
    <property type="molecule type" value="Genomic_DNA"/>
</dbReference>
<gene>
    <name evidence="1" type="ORF">LCGC14_0861470</name>
</gene>